<reference evidence="1 2" key="1">
    <citation type="submission" date="2017-03" db="EMBL/GenBank/DDBJ databases">
        <title>Genome of the blue death feigning beetle - Asbolus verrucosus.</title>
        <authorList>
            <person name="Rider S.D."/>
        </authorList>
    </citation>
    <scope>NUCLEOTIDE SEQUENCE [LARGE SCALE GENOMIC DNA]</scope>
    <source>
        <strain evidence="1">Butters</strain>
        <tissue evidence="1">Head and leg muscle</tissue>
    </source>
</reference>
<evidence type="ECO:0000313" key="1">
    <source>
        <dbReference type="EMBL" id="RZC41686.1"/>
    </source>
</evidence>
<accession>A0A482W959</accession>
<sequence>MLKKTLNVKQNVDIAKFSKLVPYLKNKCVGYRPKKSKVLTKIETEKFIEKASDKSFLLMKVI</sequence>
<keyword evidence="2" id="KW-1185">Reference proteome</keyword>
<protein>
    <submittedName>
        <fullName evidence="1">Uncharacterized protein</fullName>
    </submittedName>
</protein>
<dbReference type="STRING" id="1661398.A0A482W959"/>
<dbReference type="OrthoDB" id="6782577at2759"/>
<gene>
    <name evidence="1" type="ORF">BDFB_014420</name>
</gene>
<organism evidence="1 2">
    <name type="scientific">Asbolus verrucosus</name>
    <name type="common">Desert ironclad beetle</name>
    <dbReference type="NCBI Taxonomy" id="1661398"/>
    <lineage>
        <taxon>Eukaryota</taxon>
        <taxon>Metazoa</taxon>
        <taxon>Ecdysozoa</taxon>
        <taxon>Arthropoda</taxon>
        <taxon>Hexapoda</taxon>
        <taxon>Insecta</taxon>
        <taxon>Pterygota</taxon>
        <taxon>Neoptera</taxon>
        <taxon>Endopterygota</taxon>
        <taxon>Coleoptera</taxon>
        <taxon>Polyphaga</taxon>
        <taxon>Cucujiformia</taxon>
        <taxon>Tenebrionidae</taxon>
        <taxon>Pimeliinae</taxon>
        <taxon>Asbolus</taxon>
    </lineage>
</organism>
<dbReference type="Proteomes" id="UP000292052">
    <property type="component" value="Unassembled WGS sequence"/>
</dbReference>
<evidence type="ECO:0000313" key="2">
    <source>
        <dbReference type="Proteomes" id="UP000292052"/>
    </source>
</evidence>
<comment type="caution">
    <text evidence="1">The sequence shown here is derived from an EMBL/GenBank/DDBJ whole genome shotgun (WGS) entry which is preliminary data.</text>
</comment>
<name>A0A482W959_ASBVE</name>
<dbReference type="EMBL" id="QDEB01014994">
    <property type="protein sequence ID" value="RZC41686.1"/>
    <property type="molecule type" value="Genomic_DNA"/>
</dbReference>
<dbReference type="AlphaFoldDB" id="A0A482W959"/>
<proteinExistence type="predicted"/>